<comment type="caution">
    <text evidence="11">The sequence shown here is derived from an EMBL/GenBank/DDBJ whole genome shotgun (WGS) entry which is preliminary data.</text>
</comment>
<keyword evidence="12" id="KW-1185">Reference proteome</keyword>
<dbReference type="SUPFAM" id="SSF56112">
    <property type="entry name" value="Protein kinase-like (PK-like)"/>
    <property type="match status" value="1"/>
</dbReference>
<feature type="domain" description="Protein kinase" evidence="10">
    <location>
        <begin position="20"/>
        <end position="277"/>
    </location>
</feature>
<dbReference type="PANTHER" id="PTHR43289">
    <property type="entry name" value="MITOGEN-ACTIVATED PROTEIN KINASE KINASE KINASE 20-RELATED"/>
    <property type="match status" value="1"/>
</dbReference>
<evidence type="ECO:0000313" key="12">
    <source>
        <dbReference type="Proteomes" id="UP000465240"/>
    </source>
</evidence>
<dbReference type="Pfam" id="PF00069">
    <property type="entry name" value="Pkinase"/>
    <property type="match status" value="1"/>
</dbReference>
<dbReference type="Proteomes" id="UP000465240">
    <property type="component" value="Unassembled WGS sequence"/>
</dbReference>
<dbReference type="InterPro" id="IPR011009">
    <property type="entry name" value="Kinase-like_dom_sf"/>
</dbReference>
<dbReference type="InterPro" id="IPR000719">
    <property type="entry name" value="Prot_kinase_dom"/>
</dbReference>
<evidence type="ECO:0000259" key="10">
    <source>
        <dbReference type="PROSITE" id="PS50011"/>
    </source>
</evidence>
<keyword evidence="9" id="KW-1133">Transmembrane helix</keyword>
<dbReference type="PROSITE" id="PS50011">
    <property type="entry name" value="PROTEIN_KINASE_DOM"/>
    <property type="match status" value="1"/>
</dbReference>
<dbReference type="Gene3D" id="1.10.510.10">
    <property type="entry name" value="Transferase(Phosphotransferase) domain 1"/>
    <property type="match status" value="1"/>
</dbReference>
<evidence type="ECO:0000313" key="11">
    <source>
        <dbReference type="EMBL" id="GFG80073.1"/>
    </source>
</evidence>
<evidence type="ECO:0000256" key="2">
    <source>
        <dbReference type="ARBA" id="ARBA00022527"/>
    </source>
</evidence>
<dbReference type="CDD" id="cd14014">
    <property type="entry name" value="STKc_PknB_like"/>
    <property type="match status" value="1"/>
</dbReference>
<evidence type="ECO:0000256" key="5">
    <source>
        <dbReference type="ARBA" id="ARBA00022777"/>
    </source>
</evidence>
<accession>A0ABQ1C7V1</accession>
<evidence type="ECO:0000256" key="9">
    <source>
        <dbReference type="SAM" id="Phobius"/>
    </source>
</evidence>
<dbReference type="InterPro" id="IPR008271">
    <property type="entry name" value="Ser/Thr_kinase_AS"/>
</dbReference>
<feature type="compositionally biased region" description="Low complexity" evidence="8">
    <location>
        <begin position="364"/>
        <end position="373"/>
    </location>
</feature>
<dbReference type="EMBL" id="BLKX01000001">
    <property type="protein sequence ID" value="GFG80073.1"/>
    <property type="molecule type" value="Genomic_DNA"/>
</dbReference>
<feature type="compositionally biased region" description="Basic residues" evidence="8">
    <location>
        <begin position="389"/>
        <end position="399"/>
    </location>
</feature>
<keyword evidence="9" id="KW-0472">Membrane</keyword>
<dbReference type="PROSITE" id="PS00107">
    <property type="entry name" value="PROTEIN_KINASE_ATP"/>
    <property type="match status" value="1"/>
</dbReference>
<dbReference type="SMART" id="SM00220">
    <property type="entry name" value="S_TKc"/>
    <property type="match status" value="1"/>
</dbReference>
<reference evidence="11 12" key="1">
    <citation type="journal article" date="2019" name="Emerg. Microbes Infect.">
        <title>Comprehensive subspecies identification of 175 nontuberculous mycobacteria species based on 7547 genomic profiles.</title>
        <authorList>
            <person name="Matsumoto Y."/>
            <person name="Kinjo T."/>
            <person name="Motooka D."/>
            <person name="Nabeya D."/>
            <person name="Jung N."/>
            <person name="Uechi K."/>
            <person name="Horii T."/>
            <person name="Iida T."/>
            <person name="Fujita J."/>
            <person name="Nakamura S."/>
        </authorList>
    </citation>
    <scope>NUCLEOTIDE SEQUENCE [LARGE SCALE GENOMIC DNA]</scope>
    <source>
        <strain evidence="11 12">JCM 18565</strain>
    </source>
</reference>
<evidence type="ECO:0000256" key="8">
    <source>
        <dbReference type="SAM" id="MobiDB-lite"/>
    </source>
</evidence>
<feature type="compositionally biased region" description="Pro residues" evidence="8">
    <location>
        <begin position="349"/>
        <end position="363"/>
    </location>
</feature>
<feature type="region of interest" description="Disordered" evidence="8">
    <location>
        <begin position="278"/>
        <end position="302"/>
    </location>
</feature>
<keyword evidence="3" id="KW-0808">Transferase</keyword>
<dbReference type="EC" id="2.7.11.1" evidence="1"/>
<keyword evidence="2" id="KW-0723">Serine/threonine-protein kinase</keyword>
<feature type="region of interest" description="Disordered" evidence="8">
    <location>
        <begin position="349"/>
        <end position="399"/>
    </location>
</feature>
<evidence type="ECO:0000256" key="1">
    <source>
        <dbReference type="ARBA" id="ARBA00012513"/>
    </source>
</evidence>
<evidence type="ECO:0000256" key="7">
    <source>
        <dbReference type="PROSITE-ProRule" id="PRU10141"/>
    </source>
</evidence>
<gene>
    <name evidence="11" type="ORF">MPRG_33490</name>
</gene>
<dbReference type="PROSITE" id="PS00108">
    <property type="entry name" value="PROTEIN_KINASE_ST"/>
    <property type="match status" value="1"/>
</dbReference>
<dbReference type="InterPro" id="IPR017441">
    <property type="entry name" value="Protein_kinase_ATP_BS"/>
</dbReference>
<evidence type="ECO:0000256" key="6">
    <source>
        <dbReference type="ARBA" id="ARBA00022840"/>
    </source>
</evidence>
<organism evidence="11 12">
    <name type="scientific">Mycobacterium paragordonae</name>
    <dbReference type="NCBI Taxonomy" id="1389713"/>
    <lineage>
        <taxon>Bacteria</taxon>
        <taxon>Bacillati</taxon>
        <taxon>Actinomycetota</taxon>
        <taxon>Actinomycetes</taxon>
        <taxon>Mycobacteriales</taxon>
        <taxon>Mycobacteriaceae</taxon>
        <taxon>Mycobacterium</taxon>
    </lineage>
</organism>
<keyword evidence="5" id="KW-0418">Kinase</keyword>
<dbReference type="PANTHER" id="PTHR43289:SF6">
    <property type="entry name" value="SERINE_THREONINE-PROTEIN KINASE NEKL-3"/>
    <property type="match status" value="1"/>
</dbReference>
<dbReference type="Gene3D" id="3.30.200.20">
    <property type="entry name" value="Phosphorylase Kinase, domain 1"/>
    <property type="match status" value="1"/>
</dbReference>
<protein>
    <recommendedName>
        <fullName evidence="1">non-specific serine/threonine protein kinase</fullName>
        <ecNumber evidence="1">2.7.11.1</ecNumber>
    </recommendedName>
</protein>
<evidence type="ECO:0000256" key="4">
    <source>
        <dbReference type="ARBA" id="ARBA00022741"/>
    </source>
</evidence>
<keyword evidence="4 7" id="KW-0547">Nucleotide-binding</keyword>
<keyword evidence="6 7" id="KW-0067">ATP-binding</keyword>
<feature type="transmembrane region" description="Helical" evidence="9">
    <location>
        <begin position="323"/>
        <end position="345"/>
    </location>
</feature>
<evidence type="ECO:0000256" key="3">
    <source>
        <dbReference type="ARBA" id="ARBA00022679"/>
    </source>
</evidence>
<sequence length="399" mass="41764">MTMEYRETLTQPLGVLSGRYELGKVLGRGGMSEVREGWDLKLSRPVAIKLLQSGPGDEEGPDTRLRFETEARATAALSSSNIVIVHDVGEHQGLPFIVMERLPGVSLADHIARGPLPQPFVQTVLNSVLAALASAHDAGILHRDVKPGNILFTAAGEAKLADFGIAKTAGGARTMTGHVVGTMAYLSPDRLAGKPATPADDLYAVGVVGYEALTGRRPFPQQAFPALANAILHETPPPIAALRPDVRPELAAVFERAMTRNPAARFYQAGAMREALNAPASRPAPVPVPAPVPNRTRVMPTPPAGPSTYIPVESEPTRVSRKLWAAAIVAVLLLVIMLMALGAPFSAPPPTPAGTTTPLPPPTTETSTIASTSELAPAPPQAPGPPGKPGKKPKGPKGD</sequence>
<feature type="binding site" evidence="7">
    <location>
        <position position="49"/>
    </location>
    <ligand>
        <name>ATP</name>
        <dbReference type="ChEBI" id="CHEBI:30616"/>
    </ligand>
</feature>
<feature type="compositionally biased region" description="Pro residues" evidence="8">
    <location>
        <begin position="377"/>
        <end position="388"/>
    </location>
</feature>
<name>A0ABQ1C7V1_9MYCO</name>
<keyword evidence="9" id="KW-0812">Transmembrane</keyword>
<feature type="compositionally biased region" description="Pro residues" evidence="8">
    <location>
        <begin position="282"/>
        <end position="292"/>
    </location>
</feature>
<proteinExistence type="predicted"/>